<dbReference type="Proteomes" id="UP001592531">
    <property type="component" value="Unassembled WGS sequence"/>
</dbReference>
<comment type="caution">
    <text evidence="1">The sequence shown here is derived from an EMBL/GenBank/DDBJ whole genome shotgun (WGS) entry which is preliminary data.</text>
</comment>
<gene>
    <name evidence="1" type="ORF">ACEZDE_19455</name>
</gene>
<name>A0ABV6VYF4_9ACTN</name>
<keyword evidence="2" id="KW-1185">Reference proteome</keyword>
<proteinExistence type="predicted"/>
<dbReference type="EMBL" id="JBHFAB010000013">
    <property type="protein sequence ID" value="MFC1418794.1"/>
    <property type="molecule type" value="Genomic_DNA"/>
</dbReference>
<sequence>MPEPTTAPAGRLVHVAHLRSMRAVLYRVPFTDRDLAQQLADAWSAEHDGDSTVEDWARADWAATGPGGVAAIRTALPDSVVVYSATIVIDPDGTRRVHRDSATAWDFQKDAWTTRDAEWRSERRPGLHKRVEGQARGTDKDDVETAFELATAEAVDRYANPARYGDDQG</sequence>
<protein>
    <submittedName>
        <fullName evidence="1">Uncharacterized protein</fullName>
    </submittedName>
</protein>
<organism evidence="1 2">
    <name type="scientific">Streptacidiphilus cavernicola</name>
    <dbReference type="NCBI Taxonomy" id="3342716"/>
    <lineage>
        <taxon>Bacteria</taxon>
        <taxon>Bacillati</taxon>
        <taxon>Actinomycetota</taxon>
        <taxon>Actinomycetes</taxon>
        <taxon>Kitasatosporales</taxon>
        <taxon>Streptomycetaceae</taxon>
        <taxon>Streptacidiphilus</taxon>
    </lineage>
</organism>
<evidence type="ECO:0000313" key="2">
    <source>
        <dbReference type="Proteomes" id="UP001592531"/>
    </source>
</evidence>
<accession>A0ABV6VYF4</accession>
<dbReference type="RefSeq" id="WP_380537590.1">
    <property type="nucleotide sequence ID" value="NZ_JBHFAB010000013.1"/>
</dbReference>
<reference evidence="1 2" key="1">
    <citation type="submission" date="2024-09" db="EMBL/GenBank/DDBJ databases">
        <authorList>
            <person name="Lee S.D."/>
        </authorList>
    </citation>
    <scope>NUCLEOTIDE SEQUENCE [LARGE SCALE GENOMIC DNA]</scope>
    <source>
        <strain evidence="1 2">N8-3</strain>
    </source>
</reference>
<evidence type="ECO:0000313" key="1">
    <source>
        <dbReference type="EMBL" id="MFC1418794.1"/>
    </source>
</evidence>